<evidence type="ECO:0000313" key="2">
    <source>
        <dbReference type="RefSeq" id="XP_075086182.1"/>
    </source>
</evidence>
<organism evidence="1 2">
    <name type="scientific">Nicotiana tabacum</name>
    <name type="common">Common tobacco</name>
    <dbReference type="NCBI Taxonomy" id="4097"/>
    <lineage>
        <taxon>Eukaryota</taxon>
        <taxon>Viridiplantae</taxon>
        <taxon>Streptophyta</taxon>
        <taxon>Embryophyta</taxon>
        <taxon>Tracheophyta</taxon>
        <taxon>Spermatophyta</taxon>
        <taxon>Magnoliopsida</taxon>
        <taxon>eudicotyledons</taxon>
        <taxon>Gunneridae</taxon>
        <taxon>Pentapetalae</taxon>
        <taxon>asterids</taxon>
        <taxon>lamiids</taxon>
        <taxon>Solanales</taxon>
        <taxon>Solanaceae</taxon>
        <taxon>Nicotianoideae</taxon>
        <taxon>Nicotianeae</taxon>
        <taxon>Nicotiana</taxon>
    </lineage>
</organism>
<reference evidence="1" key="1">
    <citation type="journal article" date="2014" name="Nat. Commun.">
        <title>The tobacco genome sequence and its comparison with those of tomato and potato.</title>
        <authorList>
            <person name="Sierro N."/>
            <person name="Battey J.N."/>
            <person name="Ouadi S."/>
            <person name="Bakaher N."/>
            <person name="Bovet L."/>
            <person name="Willig A."/>
            <person name="Goepfert S."/>
            <person name="Peitsch M.C."/>
            <person name="Ivanov N.V."/>
        </authorList>
    </citation>
    <scope>NUCLEOTIDE SEQUENCE [LARGE SCALE GENOMIC DNA]</scope>
</reference>
<dbReference type="Proteomes" id="UP000790787">
    <property type="component" value="Chromosome 14"/>
</dbReference>
<dbReference type="RefSeq" id="XP_075086182.1">
    <property type="nucleotide sequence ID" value="XM_075230081.1"/>
</dbReference>
<accession>A0AC58SMJ0</accession>
<name>A0AC58SMJ0_TOBAC</name>
<keyword evidence="1" id="KW-1185">Reference proteome</keyword>
<evidence type="ECO:0000313" key="1">
    <source>
        <dbReference type="Proteomes" id="UP000790787"/>
    </source>
</evidence>
<gene>
    <name evidence="2" type="primary">LOC142168906</name>
</gene>
<reference evidence="2" key="2">
    <citation type="submission" date="2025-08" db="UniProtKB">
        <authorList>
            <consortium name="RefSeq"/>
        </authorList>
    </citation>
    <scope>IDENTIFICATION</scope>
    <source>
        <tissue evidence="2">Leaf</tissue>
    </source>
</reference>
<proteinExistence type="predicted"/>
<protein>
    <submittedName>
        <fullName evidence="2">Uncharacterized protein LOC142168906</fullName>
    </submittedName>
</protein>
<sequence length="618" mass="71009">MRVQSRGGNRYVFVIVDDYSRLIWTIFLATQDEIFDMFVTFVKKLQRNINSYVACIRFDHGTEFENVNFLESYAGNGIDHNFSSPMTLRQNGIVERKNRNLEDMARTMLIGSGLPMTFWAEVVNTACYIINRCMIRPIIDKTPYELLKGRKSNVTHLRTFSKCVEEIIHVIFDKSNLLAEKGTHVADNGGVFRKKLDDQGNITRNQTRLVIQGYNQEEGIDYDEIFSPPGKNGSNTHAHCLCIIQGFQTVSNRYEECLPKWGLKHSLLSVSQMCDKVNWVLFTFKTDETFDMFVTVVKKLQRNINSHVVCIRFDHGTEFENFNFLEFYAGNGIDHNFTSPMTLRKNGIVERKNRNLEDMARTMLISNGLHMTFRAEVVNTACYIINRCMIRPIIDKTPYELLKGRKPNVTHLRAFVSKCFVHNNSKEALGNFDVKNGEGVFLGYSLHSKAYKLYNKIAKCVEEIIHVIFDKSNLLAEKGTHVADNGEFGPDENNEERTNHELPEVASEQDQEPCSPKHFQDVSHIGGTTQENQEERVAPGSTTDLNSVMVTRSKFRNMIAFLALSMEEPKNIKEALGDAKWIVDIQEELNQFERNKVWHLVPTPKDRIIIGTRWGVQK</sequence>